<evidence type="ECO:0000256" key="3">
    <source>
        <dbReference type="ARBA" id="ARBA00022833"/>
    </source>
</evidence>
<keyword evidence="4" id="KW-0812">Transmembrane</keyword>
<keyword evidence="8" id="KW-1185">Reference proteome</keyword>
<feature type="domain" description="GRF-type" evidence="5">
    <location>
        <begin position="29"/>
        <end position="76"/>
    </location>
</feature>
<evidence type="ECO:0000256" key="1">
    <source>
        <dbReference type="ARBA" id="ARBA00022723"/>
    </source>
</evidence>
<evidence type="ECO:0000313" key="8">
    <source>
        <dbReference type="Proteomes" id="UP000501690"/>
    </source>
</evidence>
<dbReference type="Proteomes" id="UP000501690">
    <property type="component" value="Linkage Group LG1"/>
</dbReference>
<keyword evidence="1" id="KW-0479">Metal-binding</keyword>
<dbReference type="GO" id="GO:0008270">
    <property type="term" value="F:zinc ion binding"/>
    <property type="evidence" value="ECO:0007669"/>
    <property type="project" value="UniProtKB-KW"/>
</dbReference>
<protein>
    <recommendedName>
        <fullName evidence="5">GRF-type domain-containing protein</fullName>
    </recommendedName>
</protein>
<organism evidence="6 8">
    <name type="scientific">Vigna unguiculata</name>
    <name type="common">Cowpea</name>
    <dbReference type="NCBI Taxonomy" id="3917"/>
    <lineage>
        <taxon>Eukaryota</taxon>
        <taxon>Viridiplantae</taxon>
        <taxon>Streptophyta</taxon>
        <taxon>Embryophyta</taxon>
        <taxon>Tracheophyta</taxon>
        <taxon>Spermatophyta</taxon>
        <taxon>Magnoliopsida</taxon>
        <taxon>eudicotyledons</taxon>
        <taxon>Gunneridae</taxon>
        <taxon>Pentapetalae</taxon>
        <taxon>rosids</taxon>
        <taxon>fabids</taxon>
        <taxon>Fabales</taxon>
        <taxon>Fabaceae</taxon>
        <taxon>Papilionoideae</taxon>
        <taxon>50 kb inversion clade</taxon>
        <taxon>NPAAA clade</taxon>
        <taxon>indigoferoid/millettioid clade</taxon>
        <taxon>Phaseoleae</taxon>
        <taxon>Vigna</taxon>
    </lineage>
</organism>
<proteinExistence type="predicted"/>
<keyword evidence="4" id="KW-0472">Membrane</keyword>
<evidence type="ECO:0000256" key="2">
    <source>
        <dbReference type="ARBA" id="ARBA00022771"/>
    </source>
</evidence>
<gene>
    <name evidence="6" type="ORF">DEO72_LG1g2978</name>
    <name evidence="7" type="ORF">DEO72_LG1g2979</name>
</gene>
<dbReference type="Pfam" id="PF06839">
    <property type="entry name" value="Zn_ribbon_GRF"/>
    <property type="match status" value="1"/>
</dbReference>
<evidence type="ECO:0000256" key="4">
    <source>
        <dbReference type="SAM" id="Phobius"/>
    </source>
</evidence>
<reference evidence="6 8" key="1">
    <citation type="submission" date="2019-04" db="EMBL/GenBank/DDBJ databases">
        <title>An improved genome assembly and genetic linkage map for asparagus bean, Vigna unguiculata ssp. sesquipedialis.</title>
        <authorList>
            <person name="Xia Q."/>
            <person name="Zhang R."/>
            <person name="Dong Y."/>
        </authorList>
    </citation>
    <scope>NUCLEOTIDE SEQUENCE [LARGE SCALE GENOMIC DNA]</scope>
    <source>
        <tissue evidence="6">Leaf</tissue>
    </source>
</reference>
<name>A0A4D6KVN9_VIGUN</name>
<keyword evidence="4" id="KW-1133">Transmembrane helix</keyword>
<dbReference type="PANTHER" id="PTHR33248">
    <property type="entry name" value="ZINC ION-BINDING PROTEIN"/>
    <property type="match status" value="1"/>
</dbReference>
<evidence type="ECO:0000313" key="7">
    <source>
        <dbReference type="EMBL" id="QCD79340.1"/>
    </source>
</evidence>
<dbReference type="EMBL" id="CP039345">
    <property type="protein sequence ID" value="QCD79340.1"/>
    <property type="molecule type" value="Genomic_DNA"/>
</dbReference>
<evidence type="ECO:0000313" key="6">
    <source>
        <dbReference type="EMBL" id="QCD79339.1"/>
    </source>
</evidence>
<evidence type="ECO:0000259" key="5">
    <source>
        <dbReference type="Pfam" id="PF06839"/>
    </source>
</evidence>
<dbReference type="EMBL" id="CP039345">
    <property type="protein sequence ID" value="QCD79339.1"/>
    <property type="molecule type" value="Genomic_DNA"/>
</dbReference>
<sequence>MSRTQSSSSYCNNCVQRSVPSSRTQALRPICDCGEAAILRTARTPRNVGRKLWGCANYKRQSEGGGVCCNFFKLWYEDVDEEKKVIIVNQNMKIEDLENVVRALKKLFNVLAVVVSIVGLINIVMLTLMLKN</sequence>
<dbReference type="AlphaFoldDB" id="A0A4D6KVN9"/>
<keyword evidence="3" id="KW-0862">Zinc</keyword>
<keyword evidence="2" id="KW-0863">Zinc-finger</keyword>
<dbReference type="InterPro" id="IPR010666">
    <property type="entry name" value="Znf_GRF"/>
</dbReference>
<feature type="transmembrane region" description="Helical" evidence="4">
    <location>
        <begin position="107"/>
        <end position="130"/>
    </location>
</feature>
<accession>A0A4D6KVN9</accession>